<keyword evidence="2" id="KW-0274">FAD</keyword>
<dbReference type="PANTHER" id="PTHR42659:SF2">
    <property type="entry name" value="XANTHINE DEHYDROGENASE SUBUNIT C-RELATED"/>
    <property type="match status" value="1"/>
</dbReference>
<dbReference type="InterPro" id="IPR051312">
    <property type="entry name" value="Diverse_Substr_Oxidored"/>
</dbReference>
<dbReference type="GO" id="GO:0016491">
    <property type="term" value="F:oxidoreductase activity"/>
    <property type="evidence" value="ECO:0007669"/>
    <property type="project" value="UniProtKB-KW"/>
</dbReference>
<dbReference type="Pfam" id="PF00941">
    <property type="entry name" value="FAD_binding_5"/>
    <property type="match status" value="1"/>
</dbReference>
<evidence type="ECO:0000256" key="3">
    <source>
        <dbReference type="ARBA" id="ARBA00023002"/>
    </source>
</evidence>
<dbReference type="InterPro" id="IPR036318">
    <property type="entry name" value="FAD-bd_PCMH-like_sf"/>
</dbReference>
<proteinExistence type="predicted"/>
<dbReference type="RefSeq" id="WP_076760714.1">
    <property type="nucleotide sequence ID" value="NZ_JARMMH010000011.1"/>
</dbReference>
<dbReference type="SUPFAM" id="SSF56176">
    <property type="entry name" value="FAD-binding/transporter-associated domain-like"/>
    <property type="match status" value="1"/>
</dbReference>
<dbReference type="InterPro" id="IPR005107">
    <property type="entry name" value="CO_DH_flav_C"/>
</dbReference>
<dbReference type="PROSITE" id="PS51387">
    <property type="entry name" value="FAD_PCMH"/>
    <property type="match status" value="1"/>
</dbReference>
<dbReference type="GO" id="GO:0071949">
    <property type="term" value="F:FAD binding"/>
    <property type="evidence" value="ECO:0007669"/>
    <property type="project" value="InterPro"/>
</dbReference>
<organism evidence="5 6">
    <name type="scientific">Bacillus swezeyi</name>
    <dbReference type="NCBI Taxonomy" id="1925020"/>
    <lineage>
        <taxon>Bacteria</taxon>
        <taxon>Bacillati</taxon>
        <taxon>Bacillota</taxon>
        <taxon>Bacilli</taxon>
        <taxon>Bacillales</taxon>
        <taxon>Bacillaceae</taxon>
        <taxon>Bacillus</taxon>
    </lineage>
</organism>
<dbReference type="InterPro" id="IPR016169">
    <property type="entry name" value="FAD-bd_PCMH_sub2"/>
</dbReference>
<evidence type="ECO:0000256" key="2">
    <source>
        <dbReference type="ARBA" id="ARBA00022827"/>
    </source>
</evidence>
<gene>
    <name evidence="5" type="ORF">BW143_21130</name>
</gene>
<name>A0A1R1Q813_9BACI</name>
<sequence>MFPFDFEYYRPASAKEAAQLFQRLDGEGKQPAYVSGDTEHLALGRFNRMNTKAVIDIKEVPECRVFKSGKKHLTIGAALTLTEISESVDFPLLCSAARGVADHAARKRITLGGNICGEVFYREAVLPFLLTDSQVMTLDAKGVNLYLIHDVFNKQLQLNDGEMLLLLLTEKRYLNLPFANIKVRRHWAKGYPLVTIAAIKIDDHVRAAFSGVCPFPFRSSMIEEILNDQQLTIDEKVQQAIRHLPEPILDDDHCSADYLKFVVKHTLIDVLGMLENGKQQEEIEGR</sequence>
<feature type="domain" description="FAD-binding PCMH-type" evidence="4">
    <location>
        <begin position="1"/>
        <end position="178"/>
    </location>
</feature>
<dbReference type="SUPFAM" id="SSF55447">
    <property type="entry name" value="CO dehydrogenase flavoprotein C-terminal domain-like"/>
    <property type="match status" value="1"/>
</dbReference>
<dbReference type="OrthoDB" id="9774454at2"/>
<keyword evidence="1" id="KW-0285">Flavoprotein</keyword>
<dbReference type="PANTHER" id="PTHR42659">
    <property type="entry name" value="XANTHINE DEHYDROGENASE SUBUNIT C-RELATED"/>
    <property type="match status" value="1"/>
</dbReference>
<evidence type="ECO:0000313" key="6">
    <source>
        <dbReference type="Proteomes" id="UP000187367"/>
    </source>
</evidence>
<evidence type="ECO:0000259" key="4">
    <source>
        <dbReference type="PROSITE" id="PS51387"/>
    </source>
</evidence>
<accession>A0A1R1Q813</accession>
<keyword evidence="6" id="KW-1185">Reference proteome</keyword>
<keyword evidence="3" id="KW-0560">Oxidoreductase</keyword>
<dbReference type="EMBL" id="MTJL01000052">
    <property type="protein sequence ID" value="OMH98700.1"/>
    <property type="molecule type" value="Genomic_DNA"/>
</dbReference>
<dbReference type="InterPro" id="IPR002346">
    <property type="entry name" value="Mopterin_DH_FAD-bd"/>
</dbReference>
<reference evidence="5 6" key="1">
    <citation type="submission" date="2017-01" db="EMBL/GenBank/DDBJ databases">
        <title>Bacillus phylogenomics.</title>
        <authorList>
            <person name="Dunlap C."/>
        </authorList>
    </citation>
    <scope>NUCLEOTIDE SEQUENCE [LARGE SCALE GENOMIC DNA]</scope>
    <source>
        <strain evidence="5 6">NRRL B-41282</strain>
    </source>
</reference>
<dbReference type="Gene3D" id="3.30.43.10">
    <property type="entry name" value="Uridine Diphospho-n-acetylenolpyruvylglucosamine Reductase, domain 2"/>
    <property type="match status" value="1"/>
</dbReference>
<dbReference type="AlphaFoldDB" id="A0A1R1Q813"/>
<dbReference type="InterPro" id="IPR036683">
    <property type="entry name" value="CO_DH_flav_C_dom_sf"/>
</dbReference>
<evidence type="ECO:0000313" key="5">
    <source>
        <dbReference type="EMBL" id="OMH98700.1"/>
    </source>
</evidence>
<dbReference type="InterPro" id="IPR016167">
    <property type="entry name" value="FAD-bd_PCMH_sub1"/>
</dbReference>
<dbReference type="InterPro" id="IPR016166">
    <property type="entry name" value="FAD-bd_PCMH"/>
</dbReference>
<accession>A0A1R1RZT9</accession>
<dbReference type="Gene3D" id="3.30.465.10">
    <property type="match status" value="1"/>
</dbReference>
<evidence type="ECO:0000256" key="1">
    <source>
        <dbReference type="ARBA" id="ARBA00022630"/>
    </source>
</evidence>
<protein>
    <submittedName>
        <fullName evidence="5">Xanthine dehydrogenase</fullName>
    </submittedName>
</protein>
<dbReference type="SMART" id="SM01092">
    <property type="entry name" value="CO_deh_flav_C"/>
    <property type="match status" value="1"/>
</dbReference>
<comment type="caution">
    <text evidence="5">The sequence shown here is derived from an EMBL/GenBank/DDBJ whole genome shotgun (WGS) entry which is preliminary data.</text>
</comment>
<dbReference type="Proteomes" id="UP000187367">
    <property type="component" value="Unassembled WGS sequence"/>
</dbReference>